<dbReference type="OrthoDB" id="3650189at2759"/>
<dbReference type="PANTHER" id="PTHR35391:SF5">
    <property type="entry name" value="DUF6590 DOMAIN-CONTAINING PROTEIN"/>
    <property type="match status" value="1"/>
</dbReference>
<reference evidence="3" key="1">
    <citation type="submission" date="2020-04" db="EMBL/GenBank/DDBJ databases">
        <title>Draft genome resource of the tomato pathogen Pseudocercospora fuligena.</title>
        <authorList>
            <person name="Zaccaron A."/>
        </authorList>
    </citation>
    <scope>NUCLEOTIDE SEQUENCE</scope>
    <source>
        <strain evidence="3">PF001</strain>
    </source>
</reference>
<dbReference type="Proteomes" id="UP000660729">
    <property type="component" value="Unassembled WGS sequence"/>
</dbReference>
<sequence>MMTEPSKQDVQKLLERPGLRYFARWLYELDAGGHSANEESGGFKGNAADNNHLEHIATLTQRFDDLWATEIHPQGGIDRAARVSAWTKLQMIVHQMELVEHQNSSAALPMPFREPSINSWYSSASNWHQPLSSSSAFAVCGQQSSLASPSAAAVSLYGQQSPPHYLQQPRSVLAHQAYGPYGYIGNNLYAPDSSQNAAAHLASTPFGQGSMLSAPHDEHTYTPGRELASTRETAFEALPHVSQASSLTTELMTAGNSVYGVQNTKISRNSYPEARQTPRRPSTADSQHNGGAGAIRMLYDTFKQAQKPKRFFRVGRVFMILWTEPLGDESLSEYSQFTVKGLYGDWLHQKVRRFIVIGEAERHCLAIPILSYGKKGVSKQGVNKADHGIVYVGSKAPEPDYEEMPTRGELPMAEIPIRVDPDNPTEKLDQKSRIHYSKVYTIEHNVKAKSVGMIHNRSLPDLMYQTKLIWSRTPNGLGRLGIEPGRMLDTHDDAEESRSPST</sequence>
<proteinExistence type="predicted"/>
<feature type="compositionally biased region" description="Polar residues" evidence="1">
    <location>
        <begin position="279"/>
        <end position="289"/>
    </location>
</feature>
<accession>A0A8H6R830</accession>
<dbReference type="EMBL" id="JABCIY010000318">
    <property type="protein sequence ID" value="KAF7185542.1"/>
    <property type="molecule type" value="Genomic_DNA"/>
</dbReference>
<comment type="caution">
    <text evidence="3">The sequence shown here is derived from an EMBL/GenBank/DDBJ whole genome shotgun (WGS) entry which is preliminary data.</text>
</comment>
<gene>
    <name evidence="3" type="ORF">HII31_13166</name>
</gene>
<dbReference type="InterPro" id="IPR046497">
    <property type="entry name" value="DUF6590"/>
</dbReference>
<feature type="region of interest" description="Disordered" evidence="1">
    <location>
        <begin position="269"/>
        <end position="290"/>
    </location>
</feature>
<evidence type="ECO:0000256" key="1">
    <source>
        <dbReference type="SAM" id="MobiDB-lite"/>
    </source>
</evidence>
<feature type="domain" description="DUF6590" evidence="2">
    <location>
        <begin position="309"/>
        <end position="463"/>
    </location>
</feature>
<name>A0A8H6R830_9PEZI</name>
<feature type="region of interest" description="Disordered" evidence="1">
    <location>
        <begin position="483"/>
        <end position="502"/>
    </location>
</feature>
<evidence type="ECO:0000313" key="4">
    <source>
        <dbReference type="Proteomes" id="UP000660729"/>
    </source>
</evidence>
<organism evidence="3 4">
    <name type="scientific">Pseudocercospora fuligena</name>
    <dbReference type="NCBI Taxonomy" id="685502"/>
    <lineage>
        <taxon>Eukaryota</taxon>
        <taxon>Fungi</taxon>
        <taxon>Dikarya</taxon>
        <taxon>Ascomycota</taxon>
        <taxon>Pezizomycotina</taxon>
        <taxon>Dothideomycetes</taxon>
        <taxon>Dothideomycetidae</taxon>
        <taxon>Mycosphaerellales</taxon>
        <taxon>Mycosphaerellaceae</taxon>
        <taxon>Pseudocercospora</taxon>
    </lineage>
</organism>
<dbReference type="Pfam" id="PF20233">
    <property type="entry name" value="DUF6590"/>
    <property type="match status" value="1"/>
</dbReference>
<keyword evidence="4" id="KW-1185">Reference proteome</keyword>
<dbReference type="AlphaFoldDB" id="A0A8H6R830"/>
<protein>
    <recommendedName>
        <fullName evidence="2">DUF6590 domain-containing protein</fullName>
    </recommendedName>
</protein>
<evidence type="ECO:0000313" key="3">
    <source>
        <dbReference type="EMBL" id="KAF7185542.1"/>
    </source>
</evidence>
<dbReference type="PANTHER" id="PTHR35391">
    <property type="entry name" value="C2H2-TYPE DOMAIN-CONTAINING PROTEIN-RELATED"/>
    <property type="match status" value="1"/>
</dbReference>
<evidence type="ECO:0000259" key="2">
    <source>
        <dbReference type="Pfam" id="PF20233"/>
    </source>
</evidence>